<dbReference type="Proteomes" id="UP000282438">
    <property type="component" value="Chromosome"/>
</dbReference>
<evidence type="ECO:0008006" key="4">
    <source>
        <dbReference type="Google" id="ProtNLM"/>
    </source>
</evidence>
<name>A0A3S8ZX03_9NEIS</name>
<protein>
    <recommendedName>
        <fullName evidence="4">DUF4760 domain-containing protein</fullName>
    </recommendedName>
</protein>
<dbReference type="KEGG" id="iod:EJO50_16850"/>
<gene>
    <name evidence="2" type="ORF">EJO50_16850</name>
</gene>
<dbReference type="EMBL" id="CP034433">
    <property type="protein sequence ID" value="AZN37988.1"/>
    <property type="molecule type" value="Genomic_DNA"/>
</dbReference>
<feature type="transmembrane region" description="Helical" evidence="1">
    <location>
        <begin position="6"/>
        <end position="26"/>
    </location>
</feature>
<reference evidence="2 3" key="1">
    <citation type="submission" date="2018-12" db="EMBL/GenBank/DDBJ databases">
        <title>Complete genome sequence of Iodobacter sp. H11R3.</title>
        <authorList>
            <person name="Bae J.-W."/>
        </authorList>
    </citation>
    <scope>NUCLEOTIDE SEQUENCE [LARGE SCALE GENOMIC DNA]</scope>
    <source>
        <strain evidence="2 3">H11R3</strain>
    </source>
</reference>
<proteinExistence type="predicted"/>
<keyword evidence="1" id="KW-0472">Membrane</keyword>
<evidence type="ECO:0000313" key="3">
    <source>
        <dbReference type="Proteomes" id="UP000282438"/>
    </source>
</evidence>
<keyword evidence="1" id="KW-0812">Transmembrane</keyword>
<sequence>METSILTQIITASSVLFGVALTSFALSRTQRRNQQFQYSLETERHAREEIKSERVLALDRLATAHRQLSVIGREFSITNLDIIWRAKMKDLEYDQRYLNVCQEVDELRLIADLYETSIGKDVEHIYGQMNIFWGSFKNVLRLTALGENVASNISGLDKAHAAAREIENKSALIKHQLTELAKQY</sequence>
<organism evidence="2 3">
    <name type="scientific">Iodobacter ciconiae</name>
    <dbReference type="NCBI Taxonomy" id="2496266"/>
    <lineage>
        <taxon>Bacteria</taxon>
        <taxon>Pseudomonadati</taxon>
        <taxon>Pseudomonadota</taxon>
        <taxon>Betaproteobacteria</taxon>
        <taxon>Neisseriales</taxon>
        <taxon>Chitinibacteraceae</taxon>
        <taxon>Iodobacter</taxon>
    </lineage>
</organism>
<dbReference type="RefSeq" id="WP_125976117.1">
    <property type="nucleotide sequence ID" value="NZ_CP034433.1"/>
</dbReference>
<keyword evidence="1" id="KW-1133">Transmembrane helix</keyword>
<dbReference type="AlphaFoldDB" id="A0A3S8ZX03"/>
<accession>A0A3S8ZX03</accession>
<evidence type="ECO:0000256" key="1">
    <source>
        <dbReference type="SAM" id="Phobius"/>
    </source>
</evidence>
<evidence type="ECO:0000313" key="2">
    <source>
        <dbReference type="EMBL" id="AZN37988.1"/>
    </source>
</evidence>
<keyword evidence="3" id="KW-1185">Reference proteome</keyword>
<dbReference type="OrthoDB" id="5687312at2"/>